<gene>
    <name evidence="1" type="ORF">SDC9_83968</name>
</gene>
<reference evidence="1" key="1">
    <citation type="submission" date="2019-08" db="EMBL/GenBank/DDBJ databases">
        <authorList>
            <person name="Kucharzyk K."/>
            <person name="Murdoch R.W."/>
            <person name="Higgins S."/>
            <person name="Loffler F."/>
        </authorList>
    </citation>
    <scope>NUCLEOTIDE SEQUENCE</scope>
</reference>
<accession>A0A644ZAN5</accession>
<sequence>MEGVQIGQFQERCTLFYKPSHAYTAVGAKLPADAALNDVFTGSVHNCGGVCLREYFQNLFGEDRPQKRAVILKVRKYDGGMHAFRKLKAVCLKRCRPVFALHISTCQQCFQRMQCEAGRGRSAFRKLWPGCSFDLGRLLIGVPLILIRVGVRLAP</sequence>
<proteinExistence type="predicted"/>
<protein>
    <submittedName>
        <fullName evidence="1">Uncharacterized protein</fullName>
    </submittedName>
</protein>
<comment type="caution">
    <text evidence="1">The sequence shown here is derived from an EMBL/GenBank/DDBJ whole genome shotgun (WGS) entry which is preliminary data.</text>
</comment>
<evidence type="ECO:0000313" key="1">
    <source>
        <dbReference type="EMBL" id="MPM37358.1"/>
    </source>
</evidence>
<dbReference type="EMBL" id="VSSQ01007915">
    <property type="protein sequence ID" value="MPM37358.1"/>
    <property type="molecule type" value="Genomic_DNA"/>
</dbReference>
<dbReference type="AlphaFoldDB" id="A0A644ZAN5"/>
<organism evidence="1">
    <name type="scientific">bioreactor metagenome</name>
    <dbReference type="NCBI Taxonomy" id="1076179"/>
    <lineage>
        <taxon>unclassified sequences</taxon>
        <taxon>metagenomes</taxon>
        <taxon>ecological metagenomes</taxon>
    </lineage>
</organism>
<name>A0A644ZAN5_9ZZZZ</name>